<dbReference type="OMA" id="WKHQRRT"/>
<protein>
    <submittedName>
        <fullName evidence="10">Predicted protein</fullName>
    </submittedName>
</protein>
<dbReference type="InterPro" id="IPR017972">
    <property type="entry name" value="Cyt_P450_CS"/>
</dbReference>
<comment type="similarity">
    <text evidence="1 8">Belongs to the cytochrome P450 family.</text>
</comment>
<dbReference type="PROSITE" id="PS00086">
    <property type="entry name" value="CYTOCHROME_P450"/>
    <property type="match status" value="1"/>
</dbReference>
<organism evidence="11">
    <name type="scientific">Naegleria gruberi</name>
    <name type="common">Amoeba</name>
    <dbReference type="NCBI Taxonomy" id="5762"/>
    <lineage>
        <taxon>Eukaryota</taxon>
        <taxon>Discoba</taxon>
        <taxon>Heterolobosea</taxon>
        <taxon>Tetramitia</taxon>
        <taxon>Eutetramitia</taxon>
        <taxon>Vahlkampfiidae</taxon>
        <taxon>Naegleria</taxon>
    </lineage>
</organism>
<accession>D2VXW1</accession>
<dbReference type="KEGG" id="ngr:NAEGRDRAFT_73897"/>
<keyword evidence="6 8" id="KW-0503">Monooxygenase</keyword>
<dbReference type="GO" id="GO:0004497">
    <property type="term" value="F:monooxygenase activity"/>
    <property type="evidence" value="ECO:0007669"/>
    <property type="project" value="UniProtKB-KW"/>
</dbReference>
<dbReference type="PANTHER" id="PTHR24291">
    <property type="entry name" value="CYTOCHROME P450 FAMILY 4"/>
    <property type="match status" value="1"/>
</dbReference>
<dbReference type="EMBL" id="GG738908">
    <property type="protein sequence ID" value="EFC38409.1"/>
    <property type="molecule type" value="Genomic_DNA"/>
</dbReference>
<sequence length="516" mass="58901">MLTYLYSLNSWQSFGLILLLTVISLVSYFAFRLYKQYSKVSNIPGVFQLLELSPFRIPLLSPYYYFGSVKEIENVVDSYSNDETKTARIVTKDAPIVLISDPKLFKEFFILKANCYEKPDFKFITMFGENIVSAVNNERWKRHFKVCSPAFSPQNLIYVCQVACQSAELLFERWSKDESGVMLSNDDFSDITLDVLGKAGFNLDFGIFSSNQEGKAFKTSLQQTFSMKALAIRRLFGNGKLQTIMSKIVGIHGHLETCSKSLDEMIQSRKKLLEDKPLINDMNDILTLLVKANMTEKLITDDELKSNSVIMSFAGHDTTSTLLQWTTFEISKNPTIQQELYNEISKTIGRRDPTIDDFPNLHLVNSVLMESFRLHPAVQILSRVAVKNTTLGNFSIPKGTHVATLFGYLMKRPDVWEKPTEFIADRFVDPQFRESSFHNFTFVPFSMGNRACLGKKFSLLESCMILTKMIQRFEFELLNDLEKDPIVAIQSPVHKPSPNLKVRITRRVTPEIVSAA</sequence>
<evidence type="ECO:0000256" key="8">
    <source>
        <dbReference type="RuleBase" id="RU000461"/>
    </source>
</evidence>
<dbReference type="InParanoid" id="D2VXW1"/>
<proteinExistence type="inferred from homology"/>
<dbReference type="GO" id="GO:0020037">
    <property type="term" value="F:heme binding"/>
    <property type="evidence" value="ECO:0007669"/>
    <property type="project" value="InterPro"/>
</dbReference>
<evidence type="ECO:0000256" key="4">
    <source>
        <dbReference type="ARBA" id="ARBA00023002"/>
    </source>
</evidence>
<keyword evidence="2 7" id="KW-0349">Heme</keyword>
<dbReference type="Gene3D" id="1.10.630.10">
    <property type="entry name" value="Cytochrome P450"/>
    <property type="match status" value="1"/>
</dbReference>
<dbReference type="OrthoDB" id="1470350at2759"/>
<feature type="binding site" description="axial binding residue" evidence="7">
    <location>
        <position position="452"/>
    </location>
    <ligand>
        <name>heme</name>
        <dbReference type="ChEBI" id="CHEBI:30413"/>
    </ligand>
    <ligandPart>
        <name>Fe</name>
        <dbReference type="ChEBI" id="CHEBI:18248"/>
    </ligandPart>
</feature>
<dbReference type="PRINTS" id="PR00463">
    <property type="entry name" value="EP450I"/>
</dbReference>
<keyword evidence="4 8" id="KW-0560">Oxidoreductase</keyword>
<evidence type="ECO:0000256" key="6">
    <source>
        <dbReference type="ARBA" id="ARBA00023033"/>
    </source>
</evidence>
<dbReference type="VEuPathDB" id="AmoebaDB:NAEGRDRAFT_73897"/>
<keyword evidence="3 7" id="KW-0479">Metal-binding</keyword>
<dbReference type="FunCoup" id="D2VXW1">
    <property type="interactions" value="299"/>
</dbReference>
<evidence type="ECO:0000313" key="11">
    <source>
        <dbReference type="Proteomes" id="UP000006671"/>
    </source>
</evidence>
<dbReference type="GeneID" id="8858191"/>
<dbReference type="PANTHER" id="PTHR24291:SF50">
    <property type="entry name" value="BIFUNCTIONAL ALBAFLAVENONE MONOOXYGENASE_TERPENE SYNTHASE"/>
    <property type="match status" value="1"/>
</dbReference>
<keyword evidence="9" id="KW-1133">Transmembrane helix</keyword>
<evidence type="ECO:0000256" key="1">
    <source>
        <dbReference type="ARBA" id="ARBA00010617"/>
    </source>
</evidence>
<dbReference type="GO" id="GO:0005506">
    <property type="term" value="F:iron ion binding"/>
    <property type="evidence" value="ECO:0007669"/>
    <property type="project" value="InterPro"/>
</dbReference>
<evidence type="ECO:0000313" key="10">
    <source>
        <dbReference type="EMBL" id="EFC38409.1"/>
    </source>
</evidence>
<dbReference type="AlphaFoldDB" id="D2VXW1"/>
<dbReference type="InterPro" id="IPR050196">
    <property type="entry name" value="Cytochrome_P450_Monoox"/>
</dbReference>
<reference evidence="10 11" key="1">
    <citation type="journal article" date="2010" name="Cell">
        <title>The genome of Naegleria gruberi illuminates early eukaryotic versatility.</title>
        <authorList>
            <person name="Fritz-Laylin L.K."/>
            <person name="Prochnik S.E."/>
            <person name="Ginger M.L."/>
            <person name="Dacks J.B."/>
            <person name="Carpenter M.L."/>
            <person name="Field M.C."/>
            <person name="Kuo A."/>
            <person name="Paredez A."/>
            <person name="Chapman J."/>
            <person name="Pham J."/>
            <person name="Shu S."/>
            <person name="Neupane R."/>
            <person name="Cipriano M."/>
            <person name="Mancuso J."/>
            <person name="Tu H."/>
            <person name="Salamov A."/>
            <person name="Lindquist E."/>
            <person name="Shapiro H."/>
            <person name="Lucas S."/>
            <person name="Grigoriev I.V."/>
            <person name="Cande W.Z."/>
            <person name="Fulton C."/>
            <person name="Rokhsar D.S."/>
            <person name="Dawson S.C."/>
        </authorList>
    </citation>
    <scope>NUCLEOTIDE SEQUENCE [LARGE SCALE GENOMIC DNA]</scope>
    <source>
        <strain evidence="10 11">NEG-M</strain>
    </source>
</reference>
<dbReference type="InterPro" id="IPR036396">
    <property type="entry name" value="Cyt_P450_sf"/>
</dbReference>
<keyword evidence="9" id="KW-0812">Transmembrane</keyword>
<dbReference type="STRING" id="5762.D2VXW1"/>
<evidence type="ECO:0000256" key="9">
    <source>
        <dbReference type="SAM" id="Phobius"/>
    </source>
</evidence>
<evidence type="ECO:0000256" key="5">
    <source>
        <dbReference type="ARBA" id="ARBA00023004"/>
    </source>
</evidence>
<comment type="cofactor">
    <cofactor evidence="7">
        <name>heme</name>
        <dbReference type="ChEBI" id="CHEBI:30413"/>
    </cofactor>
</comment>
<dbReference type="SUPFAM" id="SSF48264">
    <property type="entry name" value="Cytochrome P450"/>
    <property type="match status" value="1"/>
</dbReference>
<dbReference type="Pfam" id="PF00067">
    <property type="entry name" value="p450"/>
    <property type="match status" value="1"/>
</dbReference>
<keyword evidence="9" id="KW-0472">Membrane</keyword>
<gene>
    <name evidence="10" type="ORF">NAEGRDRAFT_73897</name>
</gene>
<dbReference type="Proteomes" id="UP000006671">
    <property type="component" value="Unassembled WGS sequence"/>
</dbReference>
<dbReference type="PRINTS" id="PR00385">
    <property type="entry name" value="P450"/>
</dbReference>
<evidence type="ECO:0000256" key="2">
    <source>
        <dbReference type="ARBA" id="ARBA00022617"/>
    </source>
</evidence>
<keyword evidence="5 7" id="KW-0408">Iron</keyword>
<dbReference type="RefSeq" id="XP_002671153.1">
    <property type="nucleotide sequence ID" value="XM_002671107.1"/>
</dbReference>
<evidence type="ECO:0000256" key="7">
    <source>
        <dbReference type="PIRSR" id="PIRSR602401-1"/>
    </source>
</evidence>
<feature type="transmembrane region" description="Helical" evidence="9">
    <location>
        <begin position="12"/>
        <end position="31"/>
    </location>
</feature>
<name>D2VXW1_NAEGR</name>
<dbReference type="GO" id="GO:0016705">
    <property type="term" value="F:oxidoreductase activity, acting on paired donors, with incorporation or reduction of molecular oxygen"/>
    <property type="evidence" value="ECO:0007669"/>
    <property type="project" value="InterPro"/>
</dbReference>
<evidence type="ECO:0000256" key="3">
    <source>
        <dbReference type="ARBA" id="ARBA00022723"/>
    </source>
</evidence>
<dbReference type="eggNOG" id="KOG0157">
    <property type="taxonomic scope" value="Eukaryota"/>
</dbReference>
<keyword evidence="11" id="KW-1185">Reference proteome</keyword>
<dbReference type="InterPro" id="IPR001128">
    <property type="entry name" value="Cyt_P450"/>
</dbReference>
<dbReference type="InterPro" id="IPR002401">
    <property type="entry name" value="Cyt_P450_E_grp-I"/>
</dbReference>